<evidence type="ECO:0000256" key="8">
    <source>
        <dbReference type="ARBA" id="ARBA00022763"/>
    </source>
</evidence>
<evidence type="ECO:0000256" key="1">
    <source>
        <dbReference type="ARBA" id="ARBA00001526"/>
    </source>
</evidence>
<comment type="subcellular location">
    <subcellularLocation>
        <location evidence="3">Chromosome</location>
        <location evidence="3">Telomere</location>
    </subcellularLocation>
    <subcellularLocation>
        <location evidence="2">Nucleus</location>
    </subcellularLocation>
</comment>
<dbReference type="InterPro" id="IPR036866">
    <property type="entry name" value="RibonucZ/Hydroxyglut_hydro"/>
</dbReference>
<evidence type="ECO:0000256" key="6">
    <source>
        <dbReference type="ARBA" id="ARBA00022454"/>
    </source>
</evidence>
<sequence length="927" mass="102982">MIMNGCVIPHTPIAVDFWKVRDGPQTIHFLTHLHGDHISGLTSSWDRPIYCSQVTKELLVKKHAVKSELIHALQIGCAEIVFLDHVQQQHMVVTALDANHCPGAVMFLMEGYFGTILHTGDFRFKPEMLTEPTLANLPGNVDVLYVDNTYCSPRCKFPTREQTTTDIIKVIKSHPTHDILIAMRNLGKEDLLVKIAKFFQEYIYVPHKFYETLEILGAPDVFNCENTDLRIQIVPFHTISRSFVEKVNKTRPTIVIMPTALYVGIDARPYEYVDNVYIVPYSDHSSYSELREFVAFLRPGKIIPIVKATSRGPFGMSVADRADMLRFSDLTGEKWNESVKVPLSVQAFMDSRNITTSLGNKRLSRKRQKQSKGHVDSKKIRGVIYESINEEREENNTDCSGSANQEVQDSQKDIVPKVAESCMNIPGKKVSLLAPSNKTEDRNKGSSKKVASDLITKQPKSADCLIGSSQGFEIMNESIGFEKNEAVTPNETLGGTQQNSKESVQSNQKGIFRKTALAVFNTNMESQENQTPIESSNAKGTTDFDQVKAKAKAKKKAAEIRKKEQIIQWIFDTESSVDTPGIDAPVHILNSEGPSIKILHQANGDCESNLKVRDSDHPRSAVKKTDTGVAALEMRNLTAKYICNIVSSRKQKTIKQLDVSNDFPDHSCKSSDKNSNDCESQESENILSVTPASGKSVKKSKVTKYSCAQNLITKCNRTESDVNSSSTPTKVIEQRDNQEQETRSIHVETPNVLQTAVGARRKKMKKSKKTEKKAKDLCNRIEAESENVTVNTHTITSSSHVKVRETEPHSYSSGENFEAANSSGVNPEAANRSGVNPKAANSSGVNHEAANSSDVNHEAVNDTEEGKETGNDFDVNKSGKGKCNVAKSVSTVTKIKSVDNVNSVEFKNACKKTIERYKCPEIKKFIL</sequence>
<evidence type="ECO:0000259" key="18">
    <source>
        <dbReference type="SMART" id="SM00849"/>
    </source>
</evidence>
<dbReference type="Gene3D" id="3.60.15.10">
    <property type="entry name" value="Ribonuclease Z/Hydroxyacylglutathione hydrolase-like"/>
    <property type="match status" value="1"/>
</dbReference>
<evidence type="ECO:0000256" key="14">
    <source>
        <dbReference type="ARBA" id="ARBA00039555"/>
    </source>
</evidence>
<feature type="region of interest" description="Disordered" evidence="17">
    <location>
        <begin position="658"/>
        <end position="686"/>
    </location>
</feature>
<dbReference type="GO" id="GO:0036297">
    <property type="term" value="P:interstrand cross-link repair"/>
    <property type="evidence" value="ECO:0007669"/>
    <property type="project" value="TreeGrafter"/>
</dbReference>
<keyword evidence="10" id="KW-0269">Exonuclease</keyword>
<evidence type="ECO:0000256" key="16">
    <source>
        <dbReference type="ARBA" id="ARBA00042738"/>
    </source>
</evidence>
<dbReference type="InterPro" id="IPR011084">
    <property type="entry name" value="DRMBL"/>
</dbReference>
<keyword evidence="20" id="KW-1185">Reference proteome</keyword>
<evidence type="ECO:0000256" key="4">
    <source>
        <dbReference type="ARBA" id="ARBA00010304"/>
    </source>
</evidence>
<reference evidence="19" key="2">
    <citation type="submission" date="2020-11" db="EMBL/GenBank/DDBJ databases">
        <authorList>
            <person name="McCartney M.A."/>
            <person name="Auch B."/>
            <person name="Kono T."/>
            <person name="Mallez S."/>
            <person name="Becker A."/>
            <person name="Gohl D.M."/>
            <person name="Silverstein K.A.T."/>
            <person name="Koren S."/>
            <person name="Bechman K.B."/>
            <person name="Herman A."/>
            <person name="Abrahante J.E."/>
            <person name="Garbe J."/>
        </authorList>
    </citation>
    <scope>NUCLEOTIDE SEQUENCE</scope>
    <source>
        <strain evidence="19">Duluth1</strain>
        <tissue evidence="19">Whole animal</tissue>
    </source>
</reference>
<evidence type="ECO:0000256" key="9">
    <source>
        <dbReference type="ARBA" id="ARBA00022801"/>
    </source>
</evidence>
<dbReference type="GO" id="GO:0005634">
    <property type="term" value="C:nucleus"/>
    <property type="evidence" value="ECO:0007669"/>
    <property type="project" value="UniProtKB-SubCell"/>
</dbReference>
<feature type="compositionally biased region" description="Basic and acidic residues" evidence="17">
    <location>
        <begin position="663"/>
        <end position="676"/>
    </location>
</feature>
<evidence type="ECO:0000256" key="7">
    <source>
        <dbReference type="ARBA" id="ARBA00022722"/>
    </source>
</evidence>
<dbReference type="PANTHER" id="PTHR23240:SF26">
    <property type="entry name" value="5' EXONUCLEASE APOLLO"/>
    <property type="match status" value="1"/>
</dbReference>
<dbReference type="SMART" id="SM00849">
    <property type="entry name" value="Lactamase_B"/>
    <property type="match status" value="1"/>
</dbReference>
<dbReference type="CDD" id="cd16273">
    <property type="entry name" value="SNM1A-1C-like_MBL-fold"/>
    <property type="match status" value="1"/>
</dbReference>
<keyword evidence="12" id="KW-0234">DNA repair</keyword>
<feature type="region of interest" description="Disordered" evidence="17">
    <location>
        <begin position="793"/>
        <end position="880"/>
    </location>
</feature>
<dbReference type="Proteomes" id="UP000828390">
    <property type="component" value="Unassembled WGS sequence"/>
</dbReference>
<keyword evidence="7" id="KW-0540">Nuclease</keyword>
<evidence type="ECO:0000256" key="12">
    <source>
        <dbReference type="ARBA" id="ARBA00023204"/>
    </source>
</evidence>
<evidence type="ECO:0000256" key="11">
    <source>
        <dbReference type="ARBA" id="ARBA00022895"/>
    </source>
</evidence>
<evidence type="ECO:0000256" key="2">
    <source>
        <dbReference type="ARBA" id="ARBA00004123"/>
    </source>
</evidence>
<dbReference type="FunFam" id="3.40.50.12650:FF:000003">
    <property type="entry name" value="DNA cross-link repair 1B"/>
    <property type="match status" value="1"/>
</dbReference>
<dbReference type="Gene3D" id="3.40.50.12650">
    <property type="match status" value="1"/>
</dbReference>
<protein>
    <recommendedName>
        <fullName evidence="14">5' exonuclease Apollo</fullName>
        <ecNumber evidence="5">3.5.2.6</ecNumber>
    </recommendedName>
    <alternativeName>
        <fullName evidence="15">DNA cross-link repair 1B protein</fullName>
    </alternativeName>
    <alternativeName>
        <fullName evidence="16">SNM1 homolog B</fullName>
    </alternativeName>
</protein>
<evidence type="ECO:0000256" key="3">
    <source>
        <dbReference type="ARBA" id="ARBA00004574"/>
    </source>
</evidence>
<proteinExistence type="inferred from homology"/>
<evidence type="ECO:0000256" key="15">
    <source>
        <dbReference type="ARBA" id="ARBA00041693"/>
    </source>
</evidence>
<dbReference type="Pfam" id="PF07522">
    <property type="entry name" value="DRMBL"/>
    <property type="match status" value="1"/>
</dbReference>
<dbReference type="PANTHER" id="PTHR23240">
    <property type="entry name" value="DNA CROSS-LINK REPAIR PROTEIN PSO2/SNM1-RELATED"/>
    <property type="match status" value="1"/>
</dbReference>
<dbReference type="GO" id="GO:0008800">
    <property type="term" value="F:beta-lactamase activity"/>
    <property type="evidence" value="ECO:0007669"/>
    <property type="project" value="UniProtKB-EC"/>
</dbReference>
<keyword evidence="13" id="KW-0539">Nucleus</keyword>
<accession>A0A9D4GLZ0</accession>
<keyword evidence="9" id="KW-0378">Hydrolase</keyword>
<dbReference type="GO" id="GO:0000723">
    <property type="term" value="P:telomere maintenance"/>
    <property type="evidence" value="ECO:0007669"/>
    <property type="project" value="TreeGrafter"/>
</dbReference>
<dbReference type="EMBL" id="JAIWYP010000005">
    <property type="protein sequence ID" value="KAH3819460.1"/>
    <property type="molecule type" value="Genomic_DNA"/>
</dbReference>
<evidence type="ECO:0000256" key="13">
    <source>
        <dbReference type="ARBA" id="ARBA00023242"/>
    </source>
</evidence>
<dbReference type="OrthoDB" id="262529at2759"/>
<feature type="compositionally biased region" description="Polar residues" evidence="17">
    <location>
        <begin position="839"/>
        <end position="854"/>
    </location>
</feature>
<evidence type="ECO:0000256" key="10">
    <source>
        <dbReference type="ARBA" id="ARBA00022839"/>
    </source>
</evidence>
<evidence type="ECO:0000256" key="17">
    <source>
        <dbReference type="SAM" id="MobiDB-lite"/>
    </source>
</evidence>
<dbReference type="GO" id="GO:0003684">
    <property type="term" value="F:damaged DNA binding"/>
    <property type="evidence" value="ECO:0007669"/>
    <property type="project" value="TreeGrafter"/>
</dbReference>
<reference evidence="19" key="1">
    <citation type="journal article" date="2019" name="bioRxiv">
        <title>The Genome of the Zebra Mussel, Dreissena polymorpha: A Resource for Invasive Species Research.</title>
        <authorList>
            <person name="McCartney M.A."/>
            <person name="Auch B."/>
            <person name="Kono T."/>
            <person name="Mallez S."/>
            <person name="Zhang Y."/>
            <person name="Obille A."/>
            <person name="Becker A."/>
            <person name="Abrahante J.E."/>
            <person name="Garbe J."/>
            <person name="Badalamenti J.P."/>
            <person name="Herman A."/>
            <person name="Mangelson H."/>
            <person name="Liachko I."/>
            <person name="Sullivan S."/>
            <person name="Sone E.D."/>
            <person name="Koren S."/>
            <person name="Silverstein K.A.T."/>
            <person name="Beckman K.B."/>
            <person name="Gohl D.M."/>
        </authorList>
    </citation>
    <scope>NUCLEOTIDE SEQUENCE</scope>
    <source>
        <strain evidence="19">Duluth1</strain>
        <tissue evidence="19">Whole animal</tissue>
    </source>
</reference>
<dbReference type="SUPFAM" id="SSF56281">
    <property type="entry name" value="Metallo-hydrolase/oxidoreductase"/>
    <property type="match status" value="1"/>
</dbReference>
<dbReference type="AlphaFoldDB" id="A0A9D4GLZ0"/>
<organism evidence="19 20">
    <name type="scientific">Dreissena polymorpha</name>
    <name type="common">Zebra mussel</name>
    <name type="synonym">Mytilus polymorpha</name>
    <dbReference type="NCBI Taxonomy" id="45954"/>
    <lineage>
        <taxon>Eukaryota</taxon>
        <taxon>Metazoa</taxon>
        <taxon>Spiralia</taxon>
        <taxon>Lophotrochozoa</taxon>
        <taxon>Mollusca</taxon>
        <taxon>Bivalvia</taxon>
        <taxon>Autobranchia</taxon>
        <taxon>Heteroconchia</taxon>
        <taxon>Euheterodonta</taxon>
        <taxon>Imparidentia</taxon>
        <taxon>Neoheterodontei</taxon>
        <taxon>Myida</taxon>
        <taxon>Dreissenoidea</taxon>
        <taxon>Dreissenidae</taxon>
        <taxon>Dreissena</taxon>
    </lineage>
</organism>
<feature type="compositionally biased region" description="Basic and acidic residues" evidence="17">
    <location>
        <begin position="855"/>
        <end position="877"/>
    </location>
</feature>
<comment type="catalytic activity">
    <reaction evidence="1">
        <text>a beta-lactam + H2O = a substituted beta-amino acid</text>
        <dbReference type="Rhea" id="RHEA:20401"/>
        <dbReference type="ChEBI" id="CHEBI:15377"/>
        <dbReference type="ChEBI" id="CHEBI:35627"/>
        <dbReference type="ChEBI" id="CHEBI:140347"/>
        <dbReference type="EC" id="3.5.2.6"/>
    </reaction>
</comment>
<feature type="compositionally biased region" description="Polar residues" evidence="17">
    <location>
        <begin position="719"/>
        <end position="729"/>
    </location>
</feature>
<evidence type="ECO:0000313" key="20">
    <source>
        <dbReference type="Proteomes" id="UP000828390"/>
    </source>
</evidence>
<keyword evidence="8" id="KW-0227">DNA damage</keyword>
<keyword evidence="11" id="KW-0779">Telomere</keyword>
<dbReference type="EC" id="3.5.2.6" evidence="5"/>
<feature type="domain" description="Metallo-beta-lactamase" evidence="18">
    <location>
        <begin position="2"/>
        <end position="174"/>
    </location>
</feature>
<name>A0A9D4GLZ0_DREPO</name>
<dbReference type="GO" id="GO:0000781">
    <property type="term" value="C:chromosome, telomeric region"/>
    <property type="evidence" value="ECO:0007669"/>
    <property type="project" value="UniProtKB-SubCell"/>
</dbReference>
<dbReference type="GO" id="GO:0035312">
    <property type="term" value="F:5'-3' DNA exonuclease activity"/>
    <property type="evidence" value="ECO:0007669"/>
    <property type="project" value="TreeGrafter"/>
</dbReference>
<gene>
    <name evidence="19" type="ORF">DPMN_121196</name>
</gene>
<evidence type="ECO:0000256" key="5">
    <source>
        <dbReference type="ARBA" id="ARBA00012865"/>
    </source>
</evidence>
<keyword evidence="6" id="KW-0158">Chromosome</keyword>
<comment type="similarity">
    <text evidence="4">Belongs to the DNA repair metallo-beta-lactamase (DRMBL) family.</text>
</comment>
<feature type="compositionally biased region" description="Basic and acidic residues" evidence="17">
    <location>
        <begin position="732"/>
        <end position="743"/>
    </location>
</feature>
<dbReference type="GO" id="GO:0006303">
    <property type="term" value="P:double-strand break repair via nonhomologous end joining"/>
    <property type="evidence" value="ECO:0007669"/>
    <property type="project" value="TreeGrafter"/>
</dbReference>
<evidence type="ECO:0000313" key="19">
    <source>
        <dbReference type="EMBL" id="KAH3819460.1"/>
    </source>
</evidence>
<comment type="caution">
    <text evidence="19">The sequence shown here is derived from an EMBL/GenBank/DDBJ whole genome shotgun (WGS) entry which is preliminary data.</text>
</comment>
<dbReference type="InterPro" id="IPR001279">
    <property type="entry name" value="Metallo-B-lactamas"/>
</dbReference>
<feature type="region of interest" description="Disordered" evidence="17">
    <location>
        <begin position="719"/>
        <end position="743"/>
    </location>
</feature>
<feature type="compositionally biased region" description="Polar residues" evidence="17">
    <location>
        <begin position="809"/>
        <end position="825"/>
    </location>
</feature>